<keyword evidence="9" id="KW-1185">Reference proteome</keyword>
<comment type="subcellular location">
    <subcellularLocation>
        <location evidence="1">Mitochondrion outer membrane</location>
    </subcellularLocation>
</comment>
<keyword evidence="7" id="KW-0472">Membrane</keyword>
<evidence type="ECO:0000256" key="7">
    <source>
        <dbReference type="ARBA" id="ARBA00023136"/>
    </source>
</evidence>
<evidence type="ECO:0000256" key="6">
    <source>
        <dbReference type="ARBA" id="ARBA00023128"/>
    </source>
</evidence>
<dbReference type="EMBL" id="CADEPI010000090">
    <property type="protein sequence ID" value="CAB3373822.1"/>
    <property type="molecule type" value="Genomic_DNA"/>
</dbReference>
<dbReference type="AlphaFoldDB" id="A0A8S1D0P7"/>
<dbReference type="OrthoDB" id="8880065at2759"/>
<evidence type="ECO:0000256" key="3">
    <source>
        <dbReference type="ARBA" id="ARBA00022692"/>
    </source>
</evidence>
<evidence type="ECO:0000256" key="4">
    <source>
        <dbReference type="ARBA" id="ARBA00022787"/>
    </source>
</evidence>
<gene>
    <name evidence="8" type="ORF">CLODIP_2_CD11656</name>
</gene>
<evidence type="ECO:0000256" key="5">
    <source>
        <dbReference type="ARBA" id="ARBA00022989"/>
    </source>
</evidence>
<dbReference type="Pfam" id="PF10265">
    <property type="entry name" value="Miga"/>
    <property type="match status" value="1"/>
</dbReference>
<evidence type="ECO:0000256" key="1">
    <source>
        <dbReference type="ARBA" id="ARBA00004294"/>
    </source>
</evidence>
<dbReference type="Proteomes" id="UP000494165">
    <property type="component" value="Unassembled WGS sequence"/>
</dbReference>
<dbReference type="PANTHER" id="PTHR21508:SF5">
    <property type="entry name" value="MITOGUARDIN"/>
    <property type="match status" value="1"/>
</dbReference>
<organism evidence="8 9">
    <name type="scientific">Cloeon dipterum</name>
    <dbReference type="NCBI Taxonomy" id="197152"/>
    <lineage>
        <taxon>Eukaryota</taxon>
        <taxon>Metazoa</taxon>
        <taxon>Ecdysozoa</taxon>
        <taxon>Arthropoda</taxon>
        <taxon>Hexapoda</taxon>
        <taxon>Insecta</taxon>
        <taxon>Pterygota</taxon>
        <taxon>Palaeoptera</taxon>
        <taxon>Ephemeroptera</taxon>
        <taxon>Pisciforma</taxon>
        <taxon>Baetidae</taxon>
        <taxon>Cloeon</taxon>
    </lineage>
</organism>
<evidence type="ECO:0000313" key="9">
    <source>
        <dbReference type="Proteomes" id="UP000494165"/>
    </source>
</evidence>
<evidence type="ECO:0008006" key="10">
    <source>
        <dbReference type="Google" id="ProtNLM"/>
    </source>
</evidence>
<keyword evidence="4" id="KW-1000">Mitochondrion outer membrane</keyword>
<comment type="similarity">
    <text evidence="2">Belongs to the mitoguardin family.</text>
</comment>
<accession>A0A8S1D0P7</accession>
<evidence type="ECO:0000256" key="2">
    <source>
        <dbReference type="ARBA" id="ARBA00008969"/>
    </source>
</evidence>
<protein>
    <recommendedName>
        <fullName evidence="10">Mitoguardin</fullName>
    </recommendedName>
</protein>
<reference evidence="8 9" key="1">
    <citation type="submission" date="2020-04" db="EMBL/GenBank/DDBJ databases">
        <authorList>
            <person name="Alioto T."/>
            <person name="Alioto T."/>
            <person name="Gomez Garrido J."/>
        </authorList>
    </citation>
    <scope>NUCLEOTIDE SEQUENCE [LARGE SCALE GENOMIC DNA]</scope>
</reference>
<proteinExistence type="inferred from homology"/>
<dbReference type="GO" id="GO:0008053">
    <property type="term" value="P:mitochondrial fusion"/>
    <property type="evidence" value="ECO:0007669"/>
    <property type="project" value="InterPro"/>
</dbReference>
<dbReference type="PANTHER" id="PTHR21508">
    <property type="entry name" value="MITOGUARDIN"/>
    <property type="match status" value="1"/>
</dbReference>
<dbReference type="InterPro" id="IPR019392">
    <property type="entry name" value="Miga"/>
</dbReference>
<keyword evidence="3" id="KW-0812">Transmembrane</keyword>
<evidence type="ECO:0000313" key="8">
    <source>
        <dbReference type="EMBL" id="CAB3373822.1"/>
    </source>
</evidence>
<sequence>MEAIETAINFWEDALEGYRNLSKENRGALAVTTAEEAEFTRDLQNLLDAAYKIQSDSELLFLDQRSVLFRADSSVAGRSTISRRTRSSWSSRDSFVSAQDEIADLRDLDEFNDIPDLDSLPLYQAAVQKYEENNGIPYRCLRSDMVRCSSDEEYQCKLHCIRLAFKWLLSEPSNQSWLVETGRQVLADLMINAEKDPRDFLIAYEDMIQYLAEQSNWKDIEDEMNERDVRALTFFDIALDLILMDAFDDLDSPPACVSSVVGNRWLSNGFKEAALSTALCSLLKAKRRMLQNPSGFMSHFYTISEHISPLMAWGFLGTNENLKETCKYFRNQVIGFLQDMFSFDKMSLQFSFGVWILFEKQVSRWQRAVKHQPRTRSRVSAGRREFTPLISERKKAAGGALSST</sequence>
<keyword evidence="6" id="KW-0496">Mitochondrion</keyword>
<name>A0A8S1D0P7_9INSE</name>
<comment type="caution">
    <text evidence="8">The sequence shown here is derived from an EMBL/GenBank/DDBJ whole genome shotgun (WGS) entry which is preliminary data.</text>
</comment>
<dbReference type="GO" id="GO:0005741">
    <property type="term" value="C:mitochondrial outer membrane"/>
    <property type="evidence" value="ECO:0007669"/>
    <property type="project" value="UniProtKB-SubCell"/>
</dbReference>
<keyword evidence="5" id="KW-1133">Transmembrane helix</keyword>